<evidence type="ECO:0000256" key="1">
    <source>
        <dbReference type="ARBA" id="ARBA00022490"/>
    </source>
</evidence>
<evidence type="ECO:0000256" key="6">
    <source>
        <dbReference type="PROSITE-ProRule" id="PRU00050"/>
    </source>
</evidence>
<feature type="active site" evidence="5 6">
    <location>
        <position position="197"/>
    </location>
</feature>
<dbReference type="NCBIfam" id="NF001965">
    <property type="entry name" value="PRK00742.1"/>
    <property type="match status" value="1"/>
</dbReference>
<dbReference type="InterPro" id="IPR008248">
    <property type="entry name" value="CheB-like"/>
</dbReference>
<evidence type="ECO:0000256" key="7">
    <source>
        <dbReference type="PROSITE-ProRule" id="PRU00169"/>
    </source>
</evidence>
<gene>
    <name evidence="5" type="primary">cheB</name>
    <name evidence="10" type="ORF">SAMN05428963_105279</name>
</gene>
<dbReference type="GO" id="GO:0006935">
    <property type="term" value="P:chemotaxis"/>
    <property type="evidence" value="ECO:0007669"/>
    <property type="project" value="UniProtKB-UniRule"/>
</dbReference>
<keyword evidence="5 7" id="KW-0597">Phosphoprotein</keyword>
<dbReference type="Pfam" id="PF01339">
    <property type="entry name" value="CheB_methylest"/>
    <property type="match status" value="1"/>
</dbReference>
<feature type="domain" description="CheB-type methylesterase" evidence="9">
    <location>
        <begin position="186"/>
        <end position="371"/>
    </location>
</feature>
<dbReference type="CDD" id="cd17541">
    <property type="entry name" value="REC_CheB-like"/>
    <property type="match status" value="1"/>
</dbReference>
<comment type="function">
    <text evidence="5">Involved in chemotaxis. Part of a chemotaxis signal transduction system that modulates chemotaxis in response to various stimuli. Catalyzes the demethylation of specific methylglutamate residues introduced into the chemoreceptors (methyl-accepting chemotaxis proteins or MCP) by CheR. Also mediates the irreversible deamidation of specific glutamine residues to glutamic acid.</text>
</comment>
<evidence type="ECO:0000256" key="4">
    <source>
        <dbReference type="ARBA" id="ARBA00048267"/>
    </source>
</evidence>
<comment type="catalytic activity">
    <reaction evidence="5">
        <text>L-glutaminyl-[protein] + H2O = L-glutamyl-[protein] + NH4(+)</text>
        <dbReference type="Rhea" id="RHEA:16441"/>
        <dbReference type="Rhea" id="RHEA-COMP:10207"/>
        <dbReference type="Rhea" id="RHEA-COMP:10208"/>
        <dbReference type="ChEBI" id="CHEBI:15377"/>
        <dbReference type="ChEBI" id="CHEBI:28938"/>
        <dbReference type="ChEBI" id="CHEBI:29973"/>
        <dbReference type="ChEBI" id="CHEBI:30011"/>
        <dbReference type="EC" id="3.5.1.44"/>
    </reaction>
</comment>
<dbReference type="GO" id="GO:0000156">
    <property type="term" value="F:phosphorelay response regulator activity"/>
    <property type="evidence" value="ECO:0007669"/>
    <property type="project" value="InterPro"/>
</dbReference>
<feature type="modified residue" description="4-aspartylphosphate" evidence="5 7">
    <location>
        <position position="69"/>
    </location>
</feature>
<comment type="PTM">
    <text evidence="5">Phosphorylated by CheA. Phosphorylation of the N-terminal regulatory domain activates the methylesterase activity.</text>
</comment>
<dbReference type="PROSITE" id="PS50110">
    <property type="entry name" value="RESPONSE_REGULATORY"/>
    <property type="match status" value="1"/>
</dbReference>
<name>A0A1T4QVB8_9HYPH</name>
<keyword evidence="3 5" id="KW-0378">Hydrolase</keyword>
<dbReference type="InterPro" id="IPR001789">
    <property type="entry name" value="Sig_transdc_resp-reg_receiver"/>
</dbReference>
<comment type="subcellular location">
    <subcellularLocation>
        <location evidence="5">Cytoplasm</location>
    </subcellularLocation>
</comment>
<dbReference type="GO" id="GO:0005737">
    <property type="term" value="C:cytoplasm"/>
    <property type="evidence" value="ECO:0007669"/>
    <property type="project" value="UniProtKB-SubCell"/>
</dbReference>
<dbReference type="EC" id="3.1.1.61" evidence="5"/>
<dbReference type="AlphaFoldDB" id="A0A1T4QVB8"/>
<evidence type="ECO:0000256" key="5">
    <source>
        <dbReference type="HAMAP-Rule" id="MF_00099"/>
    </source>
</evidence>
<feature type="active site" evidence="5 6">
    <location>
        <position position="223"/>
    </location>
</feature>
<dbReference type="GO" id="GO:0050568">
    <property type="term" value="F:protein-glutamine glutaminase activity"/>
    <property type="evidence" value="ECO:0007669"/>
    <property type="project" value="UniProtKB-UniRule"/>
</dbReference>
<dbReference type="HAMAP" id="MF_00099">
    <property type="entry name" value="CheB_chemtxs"/>
    <property type="match status" value="1"/>
</dbReference>
<comment type="catalytic activity">
    <reaction evidence="4 5">
        <text>[protein]-L-glutamate 5-O-methyl ester + H2O = L-glutamyl-[protein] + methanol + H(+)</text>
        <dbReference type="Rhea" id="RHEA:23236"/>
        <dbReference type="Rhea" id="RHEA-COMP:10208"/>
        <dbReference type="Rhea" id="RHEA-COMP:10311"/>
        <dbReference type="ChEBI" id="CHEBI:15377"/>
        <dbReference type="ChEBI" id="CHEBI:15378"/>
        <dbReference type="ChEBI" id="CHEBI:17790"/>
        <dbReference type="ChEBI" id="CHEBI:29973"/>
        <dbReference type="ChEBI" id="CHEBI:82795"/>
        <dbReference type="EC" id="3.1.1.61"/>
    </reaction>
</comment>
<organism evidence="10 11">
    <name type="scientific">Consotaella salsifontis</name>
    <dbReference type="NCBI Taxonomy" id="1365950"/>
    <lineage>
        <taxon>Bacteria</taxon>
        <taxon>Pseudomonadati</taxon>
        <taxon>Pseudomonadota</taxon>
        <taxon>Alphaproteobacteria</taxon>
        <taxon>Hyphomicrobiales</taxon>
        <taxon>Aurantimonadaceae</taxon>
        <taxon>Consotaella</taxon>
    </lineage>
</organism>
<dbReference type="SUPFAM" id="SSF52172">
    <property type="entry name" value="CheY-like"/>
    <property type="match status" value="1"/>
</dbReference>
<proteinExistence type="inferred from homology"/>
<feature type="active site" evidence="5 6">
    <location>
        <position position="319"/>
    </location>
</feature>
<dbReference type="Pfam" id="PF00072">
    <property type="entry name" value="Response_reg"/>
    <property type="match status" value="1"/>
</dbReference>
<dbReference type="Gene3D" id="3.40.50.2300">
    <property type="match status" value="1"/>
</dbReference>
<comment type="domain">
    <text evidence="5">Contains a C-terminal catalytic domain, and an N-terminal region which modulates catalytic activity.</text>
</comment>
<keyword evidence="11" id="KW-1185">Reference proteome</keyword>
<protein>
    <recommendedName>
        <fullName evidence="5">Protein-glutamate methylesterase/protein-glutamine glutaminase</fullName>
        <ecNumber evidence="5">3.1.1.61</ecNumber>
        <ecNumber evidence="5">3.5.1.44</ecNumber>
    </recommendedName>
</protein>
<dbReference type="NCBIfam" id="NF009206">
    <property type="entry name" value="PRK12555.1"/>
    <property type="match status" value="1"/>
</dbReference>
<feature type="domain" description="Response regulatory" evidence="8">
    <location>
        <begin position="18"/>
        <end position="135"/>
    </location>
</feature>
<evidence type="ECO:0000256" key="2">
    <source>
        <dbReference type="ARBA" id="ARBA00022500"/>
    </source>
</evidence>
<dbReference type="PROSITE" id="PS50122">
    <property type="entry name" value="CHEB"/>
    <property type="match status" value="1"/>
</dbReference>
<dbReference type="InterPro" id="IPR011006">
    <property type="entry name" value="CheY-like_superfamily"/>
</dbReference>
<evidence type="ECO:0000256" key="3">
    <source>
        <dbReference type="ARBA" id="ARBA00022801"/>
    </source>
</evidence>
<dbReference type="SMART" id="SM00448">
    <property type="entry name" value="REC"/>
    <property type="match status" value="1"/>
</dbReference>
<dbReference type="Gene3D" id="3.40.50.180">
    <property type="entry name" value="Methylesterase CheB, C-terminal domain"/>
    <property type="match status" value="1"/>
</dbReference>
<dbReference type="STRING" id="1365950.SAMN05428963_105279"/>
<dbReference type="InterPro" id="IPR000673">
    <property type="entry name" value="Sig_transdc_resp-reg_Me-estase"/>
</dbReference>
<accession>A0A1T4QVB8</accession>
<dbReference type="EC" id="3.5.1.44" evidence="5"/>
<evidence type="ECO:0000313" key="11">
    <source>
        <dbReference type="Proteomes" id="UP000190135"/>
    </source>
</evidence>
<evidence type="ECO:0000259" key="9">
    <source>
        <dbReference type="PROSITE" id="PS50122"/>
    </source>
</evidence>
<dbReference type="SUPFAM" id="SSF52738">
    <property type="entry name" value="Methylesterase CheB, C-terminal domain"/>
    <property type="match status" value="1"/>
</dbReference>
<dbReference type="EMBL" id="FUXL01000005">
    <property type="protein sequence ID" value="SKA07566.1"/>
    <property type="molecule type" value="Genomic_DNA"/>
</dbReference>
<dbReference type="PIRSF" id="PIRSF000876">
    <property type="entry name" value="RR_chemtxs_CheB"/>
    <property type="match status" value="1"/>
</dbReference>
<sequence>MTIMSPARTSGLASRKIRVLIVDDSASVRSTLSSILSSDPDIQVMATASNPYAAAEKIKAEVPDVIFLDVEMPRMDGITFLKKIMAQRPIPVVICSSHTEEGSERMMEALEAGAVEVVLLPRVDTAEFLNDSRMRLCDAAKAAAQSSVSPKRKPTAPMKVESKLLADAIIPPLTDARRSILRNALPETEPVVCIGASTGGTDALAVVLKAMPAVSPGIVIVQHMPDKFTGAFAKRLNGLCAIEVREAMDGDTVTPGLALIAPGNRHLLLQRNGRRYYVNVVDGPYICRHRPSVDVLFRSASQSAGPNAIGVLMTGMGDDGARGLLEMKQMGAHTIAQNEATSIVYGMPKEAVERGAAKLVVPLGKIANEILRGAVPPATKRVAS</sequence>
<keyword evidence="1 5" id="KW-0963">Cytoplasm</keyword>
<evidence type="ECO:0000313" key="10">
    <source>
        <dbReference type="EMBL" id="SKA07566.1"/>
    </source>
</evidence>
<keyword evidence="2 5" id="KW-0145">Chemotaxis</keyword>
<evidence type="ECO:0000259" key="8">
    <source>
        <dbReference type="PROSITE" id="PS50110"/>
    </source>
</evidence>
<dbReference type="GO" id="GO:0008984">
    <property type="term" value="F:protein-glutamate methylesterase activity"/>
    <property type="evidence" value="ECO:0007669"/>
    <property type="project" value="UniProtKB-UniRule"/>
</dbReference>
<dbReference type="CDD" id="cd16432">
    <property type="entry name" value="CheB_Rec"/>
    <property type="match status" value="1"/>
</dbReference>
<reference evidence="10 11" key="1">
    <citation type="submission" date="2017-02" db="EMBL/GenBank/DDBJ databases">
        <authorList>
            <person name="Peterson S.W."/>
        </authorList>
    </citation>
    <scope>NUCLEOTIDE SEQUENCE [LARGE SCALE GENOMIC DNA]</scope>
    <source>
        <strain evidence="10 11">USBA 369</strain>
    </source>
</reference>
<dbReference type="InterPro" id="IPR035909">
    <property type="entry name" value="CheB_C"/>
</dbReference>
<dbReference type="PANTHER" id="PTHR42872:SF6">
    <property type="entry name" value="PROTEIN-GLUTAMATE METHYLESTERASE_PROTEIN-GLUTAMINE GLUTAMINASE"/>
    <property type="match status" value="1"/>
</dbReference>
<comment type="similarity">
    <text evidence="5">Belongs to the CheB family.</text>
</comment>
<dbReference type="PANTHER" id="PTHR42872">
    <property type="entry name" value="PROTEIN-GLUTAMATE METHYLESTERASE/PROTEIN-GLUTAMINE GLUTAMINASE"/>
    <property type="match status" value="1"/>
</dbReference>
<dbReference type="Proteomes" id="UP000190135">
    <property type="component" value="Unassembled WGS sequence"/>
</dbReference>